<evidence type="ECO:0008006" key="4">
    <source>
        <dbReference type="Google" id="ProtNLM"/>
    </source>
</evidence>
<gene>
    <name evidence="2" type="ORF">GCM10010919_27570</name>
</gene>
<evidence type="ECO:0000256" key="1">
    <source>
        <dbReference type="SAM" id="Phobius"/>
    </source>
</evidence>
<keyword evidence="1" id="KW-0472">Membrane</keyword>
<evidence type="ECO:0000313" key="2">
    <source>
        <dbReference type="EMBL" id="GHG74244.1"/>
    </source>
</evidence>
<protein>
    <recommendedName>
        <fullName evidence="4">DUF3149 domain-containing protein</fullName>
    </recommendedName>
</protein>
<keyword evidence="3" id="KW-1185">Reference proteome</keyword>
<name>A0ABQ3L9C6_9ALTE</name>
<reference evidence="3" key="1">
    <citation type="journal article" date="2019" name="Int. J. Syst. Evol. Microbiol.">
        <title>The Global Catalogue of Microorganisms (GCM) 10K type strain sequencing project: providing services to taxonomists for standard genome sequencing and annotation.</title>
        <authorList>
            <consortium name="The Broad Institute Genomics Platform"/>
            <consortium name="The Broad Institute Genome Sequencing Center for Infectious Disease"/>
            <person name="Wu L."/>
            <person name="Ma J."/>
        </authorList>
    </citation>
    <scope>NUCLEOTIDE SEQUENCE [LARGE SCALE GENOMIC DNA]</scope>
    <source>
        <strain evidence="3">CGMCC 1.7003</strain>
    </source>
</reference>
<sequence length="49" mass="5871">MLNGYEIAMLLTIAASFVYMMVRLFRAFELEKKEKTEQIKQQQLDEKNE</sequence>
<dbReference type="EMBL" id="BNAO01000008">
    <property type="protein sequence ID" value="GHG74244.1"/>
    <property type="molecule type" value="Genomic_DNA"/>
</dbReference>
<dbReference type="RefSeq" id="WP_189433618.1">
    <property type="nucleotide sequence ID" value="NZ_BNAO01000008.1"/>
</dbReference>
<proteinExistence type="predicted"/>
<organism evidence="2 3">
    <name type="scientific">Alishewanella longhuensis</name>
    <dbReference type="NCBI Taxonomy" id="1091037"/>
    <lineage>
        <taxon>Bacteria</taxon>
        <taxon>Pseudomonadati</taxon>
        <taxon>Pseudomonadota</taxon>
        <taxon>Gammaproteobacteria</taxon>
        <taxon>Alteromonadales</taxon>
        <taxon>Alteromonadaceae</taxon>
        <taxon>Alishewanella</taxon>
    </lineage>
</organism>
<comment type="caution">
    <text evidence="2">The sequence shown here is derived from an EMBL/GenBank/DDBJ whole genome shotgun (WGS) entry which is preliminary data.</text>
</comment>
<keyword evidence="1" id="KW-1133">Transmembrane helix</keyword>
<accession>A0ABQ3L9C6</accession>
<dbReference type="Proteomes" id="UP000659697">
    <property type="component" value="Unassembled WGS sequence"/>
</dbReference>
<keyword evidence="1" id="KW-0812">Transmembrane</keyword>
<evidence type="ECO:0000313" key="3">
    <source>
        <dbReference type="Proteomes" id="UP000659697"/>
    </source>
</evidence>
<feature type="transmembrane region" description="Helical" evidence="1">
    <location>
        <begin position="6"/>
        <end position="25"/>
    </location>
</feature>